<keyword evidence="5 11" id="KW-1133">Transmembrane helix</keyword>
<evidence type="ECO:0000256" key="5">
    <source>
        <dbReference type="ARBA" id="ARBA00022989"/>
    </source>
</evidence>
<evidence type="ECO:0000256" key="10">
    <source>
        <dbReference type="SAM" id="Coils"/>
    </source>
</evidence>
<dbReference type="InterPro" id="IPR013106">
    <property type="entry name" value="Ig_V-set"/>
</dbReference>
<feature type="chain" id="PRO_5042992302" description="Ig-like domain-containing protein" evidence="12">
    <location>
        <begin position="20"/>
        <end position="240"/>
    </location>
</feature>
<dbReference type="InterPro" id="IPR036179">
    <property type="entry name" value="Ig-like_dom_sf"/>
</dbReference>
<keyword evidence="9" id="KW-0393">Immunoglobulin domain</keyword>
<comment type="subcellular location">
    <subcellularLocation>
        <location evidence="1">Membrane</location>
        <topology evidence="1">Single-pass type I membrane protein</topology>
    </subcellularLocation>
</comment>
<keyword evidence="8" id="KW-0325">Glycoprotein</keyword>
<dbReference type="GO" id="GO:0098609">
    <property type="term" value="P:cell-cell adhesion"/>
    <property type="evidence" value="ECO:0007669"/>
    <property type="project" value="TreeGrafter"/>
</dbReference>
<proteinExistence type="inferred from homology"/>
<dbReference type="Gene3D" id="2.60.40.10">
    <property type="entry name" value="Immunoglobulins"/>
    <property type="match status" value="1"/>
</dbReference>
<evidence type="ECO:0000256" key="7">
    <source>
        <dbReference type="ARBA" id="ARBA00023157"/>
    </source>
</evidence>
<dbReference type="PROSITE" id="PS50835">
    <property type="entry name" value="IG_LIKE"/>
    <property type="match status" value="1"/>
</dbReference>
<dbReference type="FunFam" id="2.60.40.10:FF:000193">
    <property type="entry name" value="Myelin protein zero-like 1 like"/>
    <property type="match status" value="1"/>
</dbReference>
<dbReference type="Proteomes" id="UP001364617">
    <property type="component" value="Unassembled WGS sequence"/>
</dbReference>
<feature type="signal peptide" evidence="12">
    <location>
        <begin position="1"/>
        <end position="19"/>
    </location>
</feature>
<evidence type="ECO:0000256" key="2">
    <source>
        <dbReference type="ARBA" id="ARBA00007180"/>
    </source>
</evidence>
<keyword evidence="3 11" id="KW-0812">Transmembrane</keyword>
<feature type="coiled-coil region" evidence="10">
    <location>
        <begin position="195"/>
        <end position="224"/>
    </location>
</feature>
<dbReference type="AlphaFoldDB" id="A0AAN9DGU6"/>
<keyword evidence="4 12" id="KW-0732">Signal</keyword>
<dbReference type="Pfam" id="PF07686">
    <property type="entry name" value="V-set"/>
    <property type="match status" value="1"/>
</dbReference>
<evidence type="ECO:0000313" key="15">
    <source>
        <dbReference type="Proteomes" id="UP001364617"/>
    </source>
</evidence>
<protein>
    <recommendedName>
        <fullName evidence="13">Ig-like domain-containing protein</fullName>
    </recommendedName>
</protein>
<dbReference type="GO" id="GO:0005886">
    <property type="term" value="C:plasma membrane"/>
    <property type="evidence" value="ECO:0007669"/>
    <property type="project" value="TreeGrafter"/>
</dbReference>
<gene>
    <name evidence="14" type="ORF">R3I93_003805</name>
</gene>
<dbReference type="EMBL" id="JAYKXH010000004">
    <property type="protein sequence ID" value="KAK7171315.1"/>
    <property type="molecule type" value="Genomic_DNA"/>
</dbReference>
<comment type="similarity">
    <text evidence="2">Belongs to the myelin P0 protein family.</text>
</comment>
<dbReference type="PANTHER" id="PTHR13869">
    <property type="entry name" value="MYELIN P0 RELATED"/>
    <property type="match status" value="1"/>
</dbReference>
<evidence type="ECO:0000256" key="1">
    <source>
        <dbReference type="ARBA" id="ARBA00004479"/>
    </source>
</evidence>
<dbReference type="InterPro" id="IPR007110">
    <property type="entry name" value="Ig-like_dom"/>
</dbReference>
<dbReference type="PANTHER" id="PTHR13869:SF21">
    <property type="entry name" value="MYELIN PROTEIN ZERO-LIKE PROTEIN 2"/>
    <property type="match status" value="1"/>
</dbReference>
<comment type="caution">
    <text evidence="14">The sequence shown here is derived from an EMBL/GenBank/DDBJ whole genome shotgun (WGS) entry which is preliminary data.</text>
</comment>
<evidence type="ECO:0000256" key="8">
    <source>
        <dbReference type="ARBA" id="ARBA00023180"/>
    </source>
</evidence>
<feature type="transmembrane region" description="Helical" evidence="11">
    <location>
        <begin position="145"/>
        <end position="169"/>
    </location>
</feature>
<name>A0AAN9DGU6_9TELE</name>
<keyword evidence="10" id="KW-0175">Coiled coil</keyword>
<evidence type="ECO:0000313" key="14">
    <source>
        <dbReference type="EMBL" id="KAK7171315.1"/>
    </source>
</evidence>
<dbReference type="InterPro" id="IPR013783">
    <property type="entry name" value="Ig-like_fold"/>
</dbReference>
<dbReference type="SUPFAM" id="SSF48726">
    <property type="entry name" value="Immunoglobulin"/>
    <property type="match status" value="1"/>
</dbReference>
<organism evidence="14 15">
    <name type="scientific">Phoxinus phoxinus</name>
    <name type="common">Eurasian minnow</name>
    <dbReference type="NCBI Taxonomy" id="58324"/>
    <lineage>
        <taxon>Eukaryota</taxon>
        <taxon>Metazoa</taxon>
        <taxon>Chordata</taxon>
        <taxon>Craniata</taxon>
        <taxon>Vertebrata</taxon>
        <taxon>Euteleostomi</taxon>
        <taxon>Actinopterygii</taxon>
        <taxon>Neopterygii</taxon>
        <taxon>Teleostei</taxon>
        <taxon>Ostariophysi</taxon>
        <taxon>Cypriniformes</taxon>
        <taxon>Leuciscidae</taxon>
        <taxon>Phoxininae</taxon>
        <taxon>Phoxinus</taxon>
    </lineage>
</organism>
<reference evidence="14 15" key="1">
    <citation type="submission" date="2024-02" db="EMBL/GenBank/DDBJ databases">
        <title>Chromosome-level genome assembly of the Eurasian Minnow (Phoxinus phoxinus).</title>
        <authorList>
            <person name="Oriowo T.O."/>
            <person name="Martin S."/>
            <person name="Stange M."/>
            <person name="Chrysostomakis Y."/>
            <person name="Brown T."/>
            <person name="Winkler S."/>
            <person name="Kukowka S."/>
            <person name="Myers E.W."/>
            <person name="Bohne A."/>
        </authorList>
    </citation>
    <scope>NUCLEOTIDE SEQUENCE [LARGE SCALE GENOMIC DNA]</scope>
    <source>
        <strain evidence="14">ZFMK-TIS-60720</strain>
        <tissue evidence="14">Whole Organism</tissue>
    </source>
</reference>
<evidence type="ECO:0000256" key="3">
    <source>
        <dbReference type="ARBA" id="ARBA00022692"/>
    </source>
</evidence>
<sequence>MMTMMIMMMLAASGVCVSGIRVFTAGEVKAVNGTDVRLKCTFQSSSAIRVSSVTVSWTFRPIGPGQEETVFYYHEKPFAPLEGRFRRKVEWAGDVSGRDASVVLRKVPFSFNGTFSCQVKNPPDVHGSVGEVRLRVVTTASLSEIVILCVATGGAVLLVLLVVMMVVFVRRCHRRRNPEQNHNILRQEQNHNSLRQEQNHNILRQEQNHNILRQEQNHNSLRQEQNHNSLRQEQKVLTGW</sequence>
<evidence type="ECO:0000256" key="11">
    <source>
        <dbReference type="SAM" id="Phobius"/>
    </source>
</evidence>
<evidence type="ECO:0000256" key="4">
    <source>
        <dbReference type="ARBA" id="ARBA00022729"/>
    </source>
</evidence>
<accession>A0AAN9DGU6</accession>
<evidence type="ECO:0000259" key="13">
    <source>
        <dbReference type="PROSITE" id="PS50835"/>
    </source>
</evidence>
<keyword evidence="15" id="KW-1185">Reference proteome</keyword>
<evidence type="ECO:0000256" key="12">
    <source>
        <dbReference type="SAM" id="SignalP"/>
    </source>
</evidence>
<evidence type="ECO:0000256" key="9">
    <source>
        <dbReference type="ARBA" id="ARBA00023319"/>
    </source>
</evidence>
<evidence type="ECO:0000256" key="6">
    <source>
        <dbReference type="ARBA" id="ARBA00023136"/>
    </source>
</evidence>
<dbReference type="PRINTS" id="PR00213">
    <property type="entry name" value="MYELINP0"/>
</dbReference>
<feature type="domain" description="Ig-like" evidence="13">
    <location>
        <begin position="18"/>
        <end position="138"/>
    </location>
</feature>
<dbReference type="InterPro" id="IPR000920">
    <property type="entry name" value="Myelin_P0-rel"/>
</dbReference>
<keyword evidence="7" id="KW-1015">Disulfide bond</keyword>
<keyword evidence="6 11" id="KW-0472">Membrane</keyword>